<dbReference type="GO" id="GO:0006310">
    <property type="term" value="P:DNA recombination"/>
    <property type="evidence" value="ECO:0007669"/>
    <property type="project" value="UniProtKB-KW"/>
</dbReference>
<dbReference type="GO" id="GO:0015074">
    <property type="term" value="P:DNA integration"/>
    <property type="evidence" value="ECO:0007669"/>
    <property type="project" value="UniProtKB-KW"/>
</dbReference>
<accession>A0A0C9M573</accession>
<protein>
    <submittedName>
        <fullName evidence="4">DNA, contig: SP655</fullName>
    </submittedName>
</protein>
<feature type="domain" description="Tyr recombinase" evidence="3">
    <location>
        <begin position="286"/>
        <end position="468"/>
    </location>
</feature>
<sequence length="475" mass="52318">MNRFALWLGEDPAAVLAADADTLDRYRVDVLGLPADVAHVADYRTRAIGNLARLLLYLQYQGLRPSFGWGGEDADLCIRFHTALLAHGLTRFNANRHGLHGAHLIIWARLHGIKPTELGEDTITRFATHRCHCGLVNASRIINPNLRQMRRRAAVRLLRFMDGADPLVVDRAVVRADRALRKPAAESVAAYRNWLIRHRGLATSTVETYMNELLEWQAVLGEDAGMYTAARVRALARQRLEGRSPTVQSRFITVIRSYLRFRAGRGDCAPTLADALISRPTYSLGTVPRSLPFETLRAVIAGCDPDSAAGIRDRAVLTLLLETGMRGIEVARLRLQDLDWERAVITVRGKGGRASIMPLTQDSGDAILDWLARARPATDDEALFVRIRTPCVGIRPQGGVADIVCRALARAGHIRVGGSHLFRHSLARKLLKEGVGLPAIAGVLRHQTLDTAMIYAKVDEAGLKSVARPWPGAGR</sequence>
<evidence type="ECO:0000256" key="2">
    <source>
        <dbReference type="ARBA" id="ARBA00023172"/>
    </source>
</evidence>
<keyword evidence="5" id="KW-1185">Reference proteome</keyword>
<evidence type="ECO:0000259" key="3">
    <source>
        <dbReference type="PROSITE" id="PS51898"/>
    </source>
</evidence>
<dbReference type="GO" id="GO:0003677">
    <property type="term" value="F:DNA binding"/>
    <property type="evidence" value="ECO:0007669"/>
    <property type="project" value="InterPro"/>
</dbReference>
<dbReference type="InterPro" id="IPR002104">
    <property type="entry name" value="Integrase_catalytic"/>
</dbReference>
<comment type="caution">
    <text evidence="4">The sequence shown here is derived from an EMBL/GenBank/DDBJ whole genome shotgun (WGS) entry which is preliminary data.</text>
</comment>
<reference evidence="4 5" key="1">
    <citation type="submission" date="2014-08" db="EMBL/GenBank/DDBJ databases">
        <title>Whole genome shotgun sequence of Sphingomonas paucimobilis NBRC 13935.</title>
        <authorList>
            <person name="Hosoyama A."/>
            <person name="Hashimoto M."/>
            <person name="Hosoyama Y."/>
            <person name="Noguchi M."/>
            <person name="Uohara A."/>
            <person name="Ohji S."/>
            <person name="Katano-Makiyama Y."/>
            <person name="Ichikawa N."/>
            <person name="Kimura A."/>
            <person name="Yamazoe A."/>
            <person name="Fujita N."/>
        </authorList>
    </citation>
    <scope>NUCLEOTIDE SEQUENCE [LARGE SCALE GENOMIC DNA]</scope>
    <source>
        <strain evidence="4 5">NBRC 13935</strain>
    </source>
</reference>
<dbReference type="Proteomes" id="UP000032025">
    <property type="component" value="Unassembled WGS sequence"/>
</dbReference>
<dbReference type="AlphaFoldDB" id="A0A0C9M573"/>
<organism evidence="4 5">
    <name type="scientific">Sphingomonas paucimobilis NBRC 13935</name>
    <dbReference type="NCBI Taxonomy" id="1219050"/>
    <lineage>
        <taxon>Bacteria</taxon>
        <taxon>Pseudomonadati</taxon>
        <taxon>Pseudomonadota</taxon>
        <taxon>Alphaproteobacteria</taxon>
        <taxon>Sphingomonadales</taxon>
        <taxon>Sphingomonadaceae</taxon>
        <taxon>Sphingomonas</taxon>
    </lineage>
</organism>
<dbReference type="Pfam" id="PF00589">
    <property type="entry name" value="Phage_integrase"/>
    <property type="match status" value="1"/>
</dbReference>
<keyword evidence="2" id="KW-0233">DNA recombination</keyword>
<dbReference type="EMBL" id="BBJS01000055">
    <property type="protein sequence ID" value="GAN15290.1"/>
    <property type="molecule type" value="Genomic_DNA"/>
</dbReference>
<dbReference type="Gene3D" id="1.10.443.10">
    <property type="entry name" value="Intergrase catalytic core"/>
    <property type="match status" value="1"/>
</dbReference>
<dbReference type="PROSITE" id="PS51898">
    <property type="entry name" value="TYR_RECOMBINASE"/>
    <property type="match status" value="1"/>
</dbReference>
<dbReference type="InterPro" id="IPR013762">
    <property type="entry name" value="Integrase-like_cat_sf"/>
</dbReference>
<dbReference type="SUPFAM" id="SSF56349">
    <property type="entry name" value="DNA breaking-rejoining enzymes"/>
    <property type="match status" value="1"/>
</dbReference>
<keyword evidence="1" id="KW-0229">DNA integration</keyword>
<dbReference type="PANTHER" id="PTHR30349:SF90">
    <property type="entry name" value="TYROSINE RECOMBINASE XERD"/>
    <property type="match status" value="1"/>
</dbReference>
<evidence type="ECO:0000256" key="1">
    <source>
        <dbReference type="ARBA" id="ARBA00022908"/>
    </source>
</evidence>
<name>A0A0C9M573_SPHPI</name>
<dbReference type="InterPro" id="IPR011010">
    <property type="entry name" value="DNA_brk_join_enz"/>
</dbReference>
<dbReference type="InterPro" id="IPR050090">
    <property type="entry name" value="Tyrosine_recombinase_XerCD"/>
</dbReference>
<evidence type="ECO:0000313" key="5">
    <source>
        <dbReference type="Proteomes" id="UP000032025"/>
    </source>
</evidence>
<proteinExistence type="predicted"/>
<gene>
    <name evidence="4" type="ORF">SP6_55_00080</name>
</gene>
<evidence type="ECO:0000313" key="4">
    <source>
        <dbReference type="EMBL" id="GAN15290.1"/>
    </source>
</evidence>
<dbReference type="PANTHER" id="PTHR30349">
    <property type="entry name" value="PHAGE INTEGRASE-RELATED"/>
    <property type="match status" value="1"/>
</dbReference>